<accession>A0AAD4EP58</accession>
<dbReference type="GO" id="GO:0016020">
    <property type="term" value="C:membrane"/>
    <property type="evidence" value="ECO:0007669"/>
    <property type="project" value="UniProtKB-SubCell"/>
</dbReference>
<dbReference type="GO" id="GO:0005783">
    <property type="term" value="C:endoplasmic reticulum"/>
    <property type="evidence" value="ECO:0007669"/>
    <property type="project" value="UniProtKB-SubCell"/>
</dbReference>
<dbReference type="InterPro" id="IPR029058">
    <property type="entry name" value="AB_hydrolase_fold"/>
</dbReference>
<evidence type="ECO:0000256" key="6">
    <source>
        <dbReference type="ARBA" id="ARBA00023136"/>
    </source>
</evidence>
<gene>
    <name evidence="9" type="ORF">NEMBOFW57_009507</name>
</gene>
<sequence>MSRTSEDEAERPLVFVGHSLGGLVIKEALIRSSEYHFNKQDEQLGAVYPCTKGIVFLGTPHRGSDLIPYGHIVAKVAKLLLRDPNERLISLLESESPILERQRKSFASINKDIGLACVIEELPTALGIVVPEWSATIDGFNVKHQQVLANHMDMCKFANREEVGYRRVVFLLNNILRRKFQRSLERLDSLPEASFDAANKQHVATYLPDTRRDPAAPPSPDDPFHNMSARLEMIDVGKLSYSGVRNRRPNIGGRRRSPKEVVIAVMGETGSGKSTFISNLAARDYQSSVGHGLSSRTQEVVEADCSIDGCSVVLVDTPGFDDINHEDGTILSRIGQWLDLSYHEGKRLSGLIFMHDVTQPRIGRSNVRNMTLFRKITGNDNMKNVTLLTTKWEILPDQAIGVRRENELHEEPGFWNRMLADDAQSRRHDGTKESALAIIRELLKKDPVVLRMQQQMAEGADIVNTEAGEFVNEEYLRLQKQHREDMEMKEAKENLERRLQAVERMLDHAQSALSESKAAAQKATQAQEQLAESLQQETSGLRTGLLRRGEEDDEAASMIMEQKEREDAQAVVMWQRQHQVVAQERQRREESEREARVNLRLDLGMFGVMCKARKVS</sequence>
<evidence type="ECO:0000256" key="3">
    <source>
        <dbReference type="ARBA" id="ARBA00004370"/>
    </source>
</evidence>
<keyword evidence="6" id="KW-0472">Membrane</keyword>
<evidence type="ECO:0000256" key="5">
    <source>
        <dbReference type="ARBA" id="ARBA00023128"/>
    </source>
</evidence>
<feature type="region of interest" description="Disordered" evidence="7">
    <location>
        <begin position="530"/>
        <end position="555"/>
    </location>
</feature>
<evidence type="ECO:0000256" key="4">
    <source>
        <dbReference type="ARBA" id="ARBA00022824"/>
    </source>
</evidence>
<evidence type="ECO:0000256" key="1">
    <source>
        <dbReference type="ARBA" id="ARBA00004173"/>
    </source>
</evidence>
<dbReference type="Gene3D" id="3.40.50.1820">
    <property type="entry name" value="alpha/beta hydrolase"/>
    <property type="match status" value="1"/>
</dbReference>
<dbReference type="GO" id="GO:0005739">
    <property type="term" value="C:mitochondrion"/>
    <property type="evidence" value="ECO:0007669"/>
    <property type="project" value="UniProtKB-SubCell"/>
</dbReference>
<keyword evidence="10" id="KW-1185">Reference proteome</keyword>
<comment type="caution">
    <text evidence="9">The sequence shown here is derived from an EMBL/GenBank/DDBJ whole genome shotgun (WGS) entry which is preliminary data.</text>
</comment>
<evidence type="ECO:0000313" key="9">
    <source>
        <dbReference type="EMBL" id="KAG7284892.1"/>
    </source>
</evidence>
<reference evidence="9" key="1">
    <citation type="submission" date="2023-02" db="EMBL/GenBank/DDBJ databases">
        <authorList>
            <person name="Palmer J.M."/>
        </authorList>
    </citation>
    <scope>NUCLEOTIDE SEQUENCE</scope>
    <source>
        <strain evidence="9">FW57</strain>
    </source>
</reference>
<dbReference type="InterPro" id="IPR027417">
    <property type="entry name" value="P-loop_NTPase"/>
</dbReference>
<keyword evidence="5" id="KW-0496">Mitochondrion</keyword>
<dbReference type="PANTHER" id="PTHR48182:SF2">
    <property type="entry name" value="PROTEIN SERAC1"/>
    <property type="match status" value="1"/>
</dbReference>
<dbReference type="CDD" id="cd00882">
    <property type="entry name" value="Ras_like_GTPase"/>
    <property type="match status" value="1"/>
</dbReference>
<evidence type="ECO:0000259" key="8">
    <source>
        <dbReference type="Pfam" id="PF01926"/>
    </source>
</evidence>
<comment type="subcellular location">
    <subcellularLocation>
        <location evidence="2">Endoplasmic reticulum</location>
    </subcellularLocation>
    <subcellularLocation>
        <location evidence="3">Membrane</location>
    </subcellularLocation>
    <subcellularLocation>
        <location evidence="1">Mitochondrion</location>
    </subcellularLocation>
</comment>
<feature type="compositionally biased region" description="Low complexity" evidence="7">
    <location>
        <begin position="530"/>
        <end position="539"/>
    </location>
</feature>
<dbReference type="AlphaFoldDB" id="A0AAD4EP58"/>
<dbReference type="InterPro" id="IPR052374">
    <property type="entry name" value="SERAC1"/>
</dbReference>
<organism evidence="9 10">
    <name type="scientific">Staphylotrichum longicolle</name>
    <dbReference type="NCBI Taxonomy" id="669026"/>
    <lineage>
        <taxon>Eukaryota</taxon>
        <taxon>Fungi</taxon>
        <taxon>Dikarya</taxon>
        <taxon>Ascomycota</taxon>
        <taxon>Pezizomycotina</taxon>
        <taxon>Sordariomycetes</taxon>
        <taxon>Sordariomycetidae</taxon>
        <taxon>Sordariales</taxon>
        <taxon>Chaetomiaceae</taxon>
        <taxon>Staphylotrichum</taxon>
    </lineage>
</organism>
<dbReference type="GO" id="GO:0005525">
    <property type="term" value="F:GTP binding"/>
    <property type="evidence" value="ECO:0007669"/>
    <property type="project" value="InterPro"/>
</dbReference>
<name>A0AAD4EP58_9PEZI</name>
<dbReference type="InterPro" id="IPR006073">
    <property type="entry name" value="GTP-bd"/>
</dbReference>
<evidence type="ECO:0000256" key="2">
    <source>
        <dbReference type="ARBA" id="ARBA00004240"/>
    </source>
</evidence>
<evidence type="ECO:0000256" key="7">
    <source>
        <dbReference type="SAM" id="MobiDB-lite"/>
    </source>
</evidence>
<dbReference type="SUPFAM" id="SSF52540">
    <property type="entry name" value="P-loop containing nucleoside triphosphate hydrolases"/>
    <property type="match status" value="1"/>
</dbReference>
<dbReference type="Pfam" id="PF01926">
    <property type="entry name" value="MMR_HSR1"/>
    <property type="match status" value="1"/>
</dbReference>
<dbReference type="EMBL" id="JAHCVI010000005">
    <property type="protein sequence ID" value="KAG7284892.1"/>
    <property type="molecule type" value="Genomic_DNA"/>
</dbReference>
<evidence type="ECO:0000313" key="10">
    <source>
        <dbReference type="Proteomes" id="UP001197093"/>
    </source>
</evidence>
<dbReference type="Gene3D" id="3.40.50.300">
    <property type="entry name" value="P-loop containing nucleotide triphosphate hydrolases"/>
    <property type="match status" value="1"/>
</dbReference>
<feature type="domain" description="G" evidence="8">
    <location>
        <begin position="263"/>
        <end position="357"/>
    </location>
</feature>
<dbReference type="Proteomes" id="UP001197093">
    <property type="component" value="Unassembled WGS sequence"/>
</dbReference>
<proteinExistence type="predicted"/>
<protein>
    <recommendedName>
        <fullName evidence="8">G domain-containing protein</fullName>
    </recommendedName>
</protein>
<keyword evidence="4" id="KW-0256">Endoplasmic reticulum</keyword>
<dbReference type="SUPFAM" id="SSF53474">
    <property type="entry name" value="alpha/beta-Hydrolases"/>
    <property type="match status" value="1"/>
</dbReference>
<dbReference type="PANTHER" id="PTHR48182">
    <property type="entry name" value="PROTEIN SERAC1"/>
    <property type="match status" value="1"/>
</dbReference>